<proteinExistence type="predicted"/>
<dbReference type="Proteomes" id="UP000054886">
    <property type="component" value="Unassembled WGS sequence"/>
</dbReference>
<comment type="caution">
    <text evidence="3">The sequence shown here is derived from an EMBL/GenBank/DDBJ whole genome shotgun (WGS) entry which is preliminary data.</text>
</comment>
<dbReference type="VEuPathDB" id="FungiDB:GWK60_H02299"/>
<sequence>MVLDSKWADAPDEDEVVEVKRDMRKNKSVSRPNSRQRTRNSTNDQETTPRESAKEESRPNSGRSLLDRIDKSFLVNSEDKKAAGHAIRDDRHMSPLPKEPKSKSSGTKSASRNSLLDRIDQSYLVDNKSSSKTSATPSPPSTASSNYSRQKSPDTAQTTPGCTRPSSRNMQSRTNGENGKKTDPAANKVKMELLKKKIEEQKKLLNERTHKEKQKELLAAFLEGDEQFAWDDEKEEDELINKLKSSQIS</sequence>
<dbReference type="VEuPathDB" id="FungiDB:GVI51_H02277"/>
<dbReference type="Pfam" id="PF17331">
    <property type="entry name" value="GFD1"/>
    <property type="match status" value="1"/>
</dbReference>
<gene>
    <name evidence="3" type="ORF">AO440_002003</name>
</gene>
<reference evidence="3 4" key="1">
    <citation type="submission" date="2015-10" db="EMBL/GenBank/DDBJ databases">
        <title>Draft genomes sequences of Candida glabrata isolates 1A, 1B, 2A, 2B, 3A and 3B.</title>
        <authorList>
            <person name="Haavelsrud O.E."/>
            <person name="Gaustad P."/>
        </authorList>
    </citation>
    <scope>NUCLEOTIDE SEQUENCE [LARGE SCALE GENOMIC DNA]</scope>
    <source>
        <strain evidence="3">910700640</strain>
    </source>
</reference>
<dbReference type="InterPro" id="IPR020401">
    <property type="entry name" value="mRNA_transport_factor_GFD1"/>
</dbReference>
<feature type="coiled-coil region" evidence="1">
    <location>
        <begin position="188"/>
        <end position="215"/>
    </location>
</feature>
<evidence type="ECO:0000313" key="4">
    <source>
        <dbReference type="Proteomes" id="UP000054886"/>
    </source>
</evidence>
<dbReference type="OMA" id="PLEWDEN"/>
<dbReference type="EMBL" id="LLZZ01000120">
    <property type="protein sequence ID" value="KTB03311.1"/>
    <property type="molecule type" value="Genomic_DNA"/>
</dbReference>
<dbReference type="VEuPathDB" id="FungiDB:B1J91_H02497g"/>
<dbReference type="PhylomeDB" id="A0A0W0CUP5"/>
<evidence type="ECO:0000313" key="3">
    <source>
        <dbReference type="EMBL" id="KTB03311.1"/>
    </source>
</evidence>
<feature type="compositionally biased region" description="Low complexity" evidence="2">
    <location>
        <begin position="128"/>
        <end position="145"/>
    </location>
</feature>
<organism evidence="3 4">
    <name type="scientific">Candida glabrata</name>
    <name type="common">Yeast</name>
    <name type="synonym">Torulopsis glabrata</name>
    <dbReference type="NCBI Taxonomy" id="5478"/>
    <lineage>
        <taxon>Eukaryota</taxon>
        <taxon>Fungi</taxon>
        <taxon>Dikarya</taxon>
        <taxon>Ascomycota</taxon>
        <taxon>Saccharomycotina</taxon>
        <taxon>Saccharomycetes</taxon>
        <taxon>Saccharomycetales</taxon>
        <taxon>Saccharomycetaceae</taxon>
        <taxon>Nakaseomyces</taxon>
    </lineage>
</organism>
<accession>A0A0W0CUP5</accession>
<evidence type="ECO:0000256" key="1">
    <source>
        <dbReference type="SAM" id="Coils"/>
    </source>
</evidence>
<feature type="compositionally biased region" description="Basic and acidic residues" evidence="2">
    <location>
        <begin position="65"/>
        <end position="102"/>
    </location>
</feature>
<feature type="region of interest" description="Disordered" evidence="2">
    <location>
        <begin position="1"/>
        <end position="187"/>
    </location>
</feature>
<feature type="compositionally biased region" description="Basic and acidic residues" evidence="2">
    <location>
        <begin position="178"/>
        <end position="187"/>
    </location>
</feature>
<keyword evidence="1" id="KW-0175">Coiled coil</keyword>
<dbReference type="VEuPathDB" id="FungiDB:CAGL0H02497g"/>
<dbReference type="AlphaFoldDB" id="A0A0W0CUP5"/>
<evidence type="ECO:0000256" key="2">
    <source>
        <dbReference type="SAM" id="MobiDB-lite"/>
    </source>
</evidence>
<feature type="compositionally biased region" description="Basic and acidic residues" evidence="2">
    <location>
        <begin position="47"/>
        <end position="58"/>
    </location>
</feature>
<feature type="compositionally biased region" description="Basic residues" evidence="2">
    <location>
        <begin position="22"/>
        <end position="38"/>
    </location>
</feature>
<name>A0A0W0CUP5_CANGB</name>
<feature type="compositionally biased region" description="Polar residues" evidence="2">
    <location>
        <begin position="146"/>
        <end position="177"/>
    </location>
</feature>
<protein>
    <submittedName>
        <fullName evidence="3">mRNA transport factor GFD1</fullName>
    </submittedName>
</protein>